<dbReference type="AlphaFoldDB" id="A0A0K2TJW5"/>
<accession>A0A0K2TJW5</accession>
<organism evidence="1">
    <name type="scientific">Lepeophtheirus salmonis</name>
    <name type="common">Salmon louse</name>
    <name type="synonym">Caligus salmonis</name>
    <dbReference type="NCBI Taxonomy" id="72036"/>
    <lineage>
        <taxon>Eukaryota</taxon>
        <taxon>Metazoa</taxon>
        <taxon>Ecdysozoa</taxon>
        <taxon>Arthropoda</taxon>
        <taxon>Crustacea</taxon>
        <taxon>Multicrustacea</taxon>
        <taxon>Hexanauplia</taxon>
        <taxon>Copepoda</taxon>
        <taxon>Siphonostomatoida</taxon>
        <taxon>Caligidae</taxon>
        <taxon>Lepeophtheirus</taxon>
    </lineage>
</organism>
<dbReference type="EMBL" id="HACA01008858">
    <property type="protein sequence ID" value="CDW26219.1"/>
    <property type="molecule type" value="Transcribed_RNA"/>
</dbReference>
<reference evidence="1" key="1">
    <citation type="submission" date="2014-05" db="EMBL/GenBank/DDBJ databases">
        <authorList>
            <person name="Chronopoulou M."/>
        </authorList>
    </citation>
    <scope>NUCLEOTIDE SEQUENCE</scope>
    <source>
        <tissue evidence="1">Whole organism</tissue>
    </source>
</reference>
<name>A0A0K2TJW5_LEPSM</name>
<sequence>MYSSDLRFFLVKVMYFPFSWILKELIMESPSIQCFLETDESPESLFLEEVLQRPPEGPL</sequence>
<evidence type="ECO:0000313" key="1">
    <source>
        <dbReference type="EMBL" id="CDW26219.1"/>
    </source>
</evidence>
<protein>
    <submittedName>
        <fullName evidence="1">Uncharacterized protein</fullName>
    </submittedName>
</protein>
<proteinExistence type="predicted"/>